<feature type="region of interest" description="Disordered" evidence="1">
    <location>
        <begin position="1"/>
        <end position="114"/>
    </location>
</feature>
<keyword evidence="3" id="KW-1185">Reference proteome</keyword>
<feature type="compositionally biased region" description="Basic residues" evidence="1">
    <location>
        <begin position="1"/>
        <end position="17"/>
    </location>
</feature>
<dbReference type="eggNOG" id="ENOG502T4JV">
    <property type="taxonomic scope" value="Eukaryota"/>
</dbReference>
<feature type="region of interest" description="Disordered" evidence="1">
    <location>
        <begin position="267"/>
        <end position="345"/>
    </location>
</feature>
<organism evidence="2 3">
    <name type="scientific">Colletotrichum sublineola</name>
    <name type="common">Sorghum anthracnose fungus</name>
    <dbReference type="NCBI Taxonomy" id="1173701"/>
    <lineage>
        <taxon>Eukaryota</taxon>
        <taxon>Fungi</taxon>
        <taxon>Dikarya</taxon>
        <taxon>Ascomycota</taxon>
        <taxon>Pezizomycotina</taxon>
        <taxon>Sordariomycetes</taxon>
        <taxon>Hypocreomycetidae</taxon>
        <taxon>Glomerellales</taxon>
        <taxon>Glomerellaceae</taxon>
        <taxon>Colletotrichum</taxon>
        <taxon>Colletotrichum graminicola species complex</taxon>
    </lineage>
</organism>
<dbReference type="HOGENOM" id="CLU_637796_0_0_1"/>
<name>A0A066XMN9_COLSU</name>
<gene>
    <name evidence="2" type="ORF">CSUB01_09352</name>
</gene>
<accession>A0A066XMN9</accession>
<reference evidence="3" key="1">
    <citation type="journal article" date="2014" name="Genome Announc.">
        <title>Draft genome sequence of Colletotrichum sublineola, a destructive pathogen of cultivated sorghum.</title>
        <authorList>
            <person name="Baroncelli R."/>
            <person name="Sanz-Martin J.M."/>
            <person name="Rech G.E."/>
            <person name="Sukno S.A."/>
            <person name="Thon M.R."/>
        </authorList>
    </citation>
    <scope>NUCLEOTIDE SEQUENCE [LARGE SCALE GENOMIC DNA]</scope>
    <source>
        <strain evidence="3">TX430BB</strain>
    </source>
</reference>
<dbReference type="OMA" id="CASRTED"/>
<evidence type="ECO:0000313" key="2">
    <source>
        <dbReference type="EMBL" id="KDN68934.1"/>
    </source>
</evidence>
<feature type="compositionally biased region" description="Basic and acidic residues" evidence="1">
    <location>
        <begin position="203"/>
        <end position="214"/>
    </location>
</feature>
<feature type="compositionally biased region" description="Low complexity" evidence="1">
    <location>
        <begin position="215"/>
        <end position="228"/>
    </location>
</feature>
<proteinExistence type="predicted"/>
<feature type="compositionally biased region" description="Low complexity" evidence="1">
    <location>
        <begin position="331"/>
        <end position="343"/>
    </location>
</feature>
<dbReference type="AlphaFoldDB" id="A0A066XMN9"/>
<comment type="caution">
    <text evidence="2">The sequence shown here is derived from an EMBL/GenBank/DDBJ whole genome shotgun (WGS) entry which is preliminary data.</text>
</comment>
<evidence type="ECO:0000256" key="1">
    <source>
        <dbReference type="SAM" id="MobiDB-lite"/>
    </source>
</evidence>
<feature type="region of interest" description="Disordered" evidence="1">
    <location>
        <begin position="181"/>
        <end position="228"/>
    </location>
</feature>
<feature type="compositionally biased region" description="Basic and acidic residues" evidence="1">
    <location>
        <begin position="181"/>
        <end position="194"/>
    </location>
</feature>
<feature type="compositionally biased region" description="Basic and acidic residues" evidence="1">
    <location>
        <begin position="82"/>
        <end position="97"/>
    </location>
</feature>
<feature type="compositionally biased region" description="Basic and acidic residues" evidence="1">
    <location>
        <begin position="319"/>
        <end position="330"/>
    </location>
</feature>
<dbReference type="OrthoDB" id="4849504at2759"/>
<dbReference type="EMBL" id="JMSE01000593">
    <property type="protein sequence ID" value="KDN68934.1"/>
    <property type="molecule type" value="Genomic_DNA"/>
</dbReference>
<evidence type="ECO:0000313" key="3">
    <source>
        <dbReference type="Proteomes" id="UP000027238"/>
    </source>
</evidence>
<protein>
    <submittedName>
        <fullName evidence="2">Uncharacterized protein</fullName>
    </submittedName>
</protein>
<dbReference type="Proteomes" id="UP000027238">
    <property type="component" value="Unassembled WGS sequence"/>
</dbReference>
<sequence length="430" mass="48239">MKTHLRSSRPTSPRRQRQPLESNAGPSRRPDPPLQSQRAIRMRRLGQEGQGLHSHPTQTPRAHQKMARPGHAESGWPRNRRTMTEPERQQAPDRSAEEGASVPSAIRTEERYRQIRDRLRLRAEKGKEHSTLAMRSMKHLLERQRAAPELQEGRDGSLKQAASFSPDLVLTEEVLRKHQDTFSRRRTEGVKEILETVTSSMRVNDDDPSSKSERQQGPAQAAGQGFPGQYDYEIEEAFRELLDKLVRWNISTPEDVQVIKDELDKMAITPAPGPAPASPPKVEEKRSVELDAASNEACLSDSRAEGWGEGSASGPSSMRPDDRQSRDYSRSARATDSTAATLAMPAPGVEERRPWLQRSDARRIEEEAKRKEQEVDSLAFDVVDALDATDPGDEYVFYEVEGKTEEDYAGLCHVSCGEDVGDVDGEYVLL</sequence>